<accession>A0A1H0JZH5</accession>
<evidence type="ECO:0000259" key="1">
    <source>
        <dbReference type="PROSITE" id="PS50222"/>
    </source>
</evidence>
<dbReference type="GO" id="GO:0005509">
    <property type="term" value="F:calcium ion binding"/>
    <property type="evidence" value="ECO:0007669"/>
    <property type="project" value="InterPro"/>
</dbReference>
<evidence type="ECO:0000313" key="3">
    <source>
        <dbReference type="Proteomes" id="UP000199691"/>
    </source>
</evidence>
<dbReference type="STRING" id="641025.SAMN05421507_102695"/>
<dbReference type="InterPro" id="IPR011992">
    <property type="entry name" value="EF-hand-dom_pair"/>
</dbReference>
<dbReference type="Proteomes" id="UP000199691">
    <property type="component" value="Unassembled WGS sequence"/>
</dbReference>
<sequence>MPLTDLLKAKINHGFAHLDADGDGLLTEQDHVLMGRRAAEVLGHASGSAEEQRIVDAYVDIWRDLHEPHIPDGGQAINREQFLASTASLADDPQAASATVGAIARAFLAIADTDADGNVSPAEFRKFQQGHFPNLTEEESAKAFDHLDLDSDGLLTAEEFVRACVDYWTSTDPDSPGNWWAGRALS</sequence>
<dbReference type="Pfam" id="PF13202">
    <property type="entry name" value="EF-hand_5"/>
    <property type="match status" value="2"/>
</dbReference>
<proteinExistence type="predicted"/>
<dbReference type="PROSITE" id="PS00018">
    <property type="entry name" value="EF_HAND_1"/>
    <property type="match status" value="2"/>
</dbReference>
<dbReference type="RefSeq" id="WP_176959669.1">
    <property type="nucleotide sequence ID" value="NZ_FNIX01000002.1"/>
</dbReference>
<dbReference type="Gene3D" id="1.10.238.10">
    <property type="entry name" value="EF-hand"/>
    <property type="match status" value="1"/>
</dbReference>
<organism evidence="2 3">
    <name type="scientific">Lentzea jiangxiensis</name>
    <dbReference type="NCBI Taxonomy" id="641025"/>
    <lineage>
        <taxon>Bacteria</taxon>
        <taxon>Bacillati</taxon>
        <taxon>Actinomycetota</taxon>
        <taxon>Actinomycetes</taxon>
        <taxon>Pseudonocardiales</taxon>
        <taxon>Pseudonocardiaceae</taxon>
        <taxon>Lentzea</taxon>
    </lineage>
</organism>
<gene>
    <name evidence="2" type="ORF">SAMN05421507_102695</name>
</gene>
<dbReference type="SUPFAM" id="SSF47473">
    <property type="entry name" value="EF-hand"/>
    <property type="match status" value="1"/>
</dbReference>
<name>A0A1H0JZH5_9PSEU</name>
<keyword evidence="3" id="KW-1185">Reference proteome</keyword>
<reference evidence="3" key="1">
    <citation type="submission" date="2016-10" db="EMBL/GenBank/DDBJ databases">
        <authorList>
            <person name="Varghese N."/>
            <person name="Submissions S."/>
        </authorList>
    </citation>
    <scope>NUCLEOTIDE SEQUENCE [LARGE SCALE GENOMIC DNA]</scope>
    <source>
        <strain evidence="3">CGMCC 4.6609</strain>
    </source>
</reference>
<dbReference type="InterPro" id="IPR002048">
    <property type="entry name" value="EF_hand_dom"/>
</dbReference>
<dbReference type="InterPro" id="IPR018247">
    <property type="entry name" value="EF_Hand_1_Ca_BS"/>
</dbReference>
<dbReference type="EMBL" id="FNIX01000002">
    <property type="protein sequence ID" value="SDO48949.1"/>
    <property type="molecule type" value="Genomic_DNA"/>
</dbReference>
<feature type="domain" description="EF-hand" evidence="1">
    <location>
        <begin position="135"/>
        <end position="170"/>
    </location>
</feature>
<protein>
    <submittedName>
        <fullName evidence="2">Ca2+-binding protein, EF-hand superfamily</fullName>
    </submittedName>
</protein>
<dbReference type="SMART" id="SM00054">
    <property type="entry name" value="EFh"/>
    <property type="match status" value="3"/>
</dbReference>
<dbReference type="AlphaFoldDB" id="A0A1H0JZH5"/>
<evidence type="ECO:0000313" key="2">
    <source>
        <dbReference type="EMBL" id="SDO48949.1"/>
    </source>
</evidence>
<dbReference type="PROSITE" id="PS50222">
    <property type="entry name" value="EF_HAND_2"/>
    <property type="match status" value="2"/>
</dbReference>
<feature type="domain" description="EF-hand" evidence="1">
    <location>
        <begin position="99"/>
        <end position="134"/>
    </location>
</feature>
<dbReference type="CDD" id="cd00051">
    <property type="entry name" value="EFh"/>
    <property type="match status" value="1"/>
</dbReference>